<sequence>MNITISPHTVTLRAWQGGADAIIW</sequence>
<evidence type="ECO:0000313" key="1">
    <source>
        <dbReference type="EMBL" id="SVD78328.1"/>
    </source>
</evidence>
<dbReference type="AlphaFoldDB" id="A0A382Y770"/>
<accession>A0A382Y770</accession>
<name>A0A382Y770_9ZZZZ</name>
<dbReference type="EMBL" id="UINC01172979">
    <property type="protein sequence ID" value="SVD78328.1"/>
    <property type="molecule type" value="Genomic_DNA"/>
</dbReference>
<proteinExistence type="predicted"/>
<organism evidence="1">
    <name type="scientific">marine metagenome</name>
    <dbReference type="NCBI Taxonomy" id="408172"/>
    <lineage>
        <taxon>unclassified sequences</taxon>
        <taxon>metagenomes</taxon>
        <taxon>ecological metagenomes</taxon>
    </lineage>
</organism>
<gene>
    <name evidence="1" type="ORF">METZ01_LOCUS431182</name>
</gene>
<reference evidence="1" key="1">
    <citation type="submission" date="2018-05" db="EMBL/GenBank/DDBJ databases">
        <authorList>
            <person name="Lanie J.A."/>
            <person name="Ng W.-L."/>
            <person name="Kazmierczak K.M."/>
            <person name="Andrzejewski T.M."/>
            <person name="Davidsen T.M."/>
            <person name="Wayne K.J."/>
            <person name="Tettelin H."/>
            <person name="Glass J.I."/>
            <person name="Rusch D."/>
            <person name="Podicherti R."/>
            <person name="Tsui H.-C.T."/>
            <person name="Winkler M.E."/>
        </authorList>
    </citation>
    <scope>NUCLEOTIDE SEQUENCE</scope>
</reference>
<protein>
    <submittedName>
        <fullName evidence="1">Uncharacterized protein</fullName>
    </submittedName>
</protein>